<keyword evidence="2" id="KW-1185">Reference proteome</keyword>
<evidence type="ECO:0000313" key="1">
    <source>
        <dbReference type="EMBL" id="OXA47157.1"/>
    </source>
</evidence>
<dbReference type="Proteomes" id="UP000198287">
    <property type="component" value="Unassembled WGS sequence"/>
</dbReference>
<dbReference type="AlphaFoldDB" id="A0A226DR59"/>
<proteinExistence type="predicted"/>
<name>A0A226DR59_FOLCA</name>
<evidence type="ECO:0000313" key="2">
    <source>
        <dbReference type="Proteomes" id="UP000198287"/>
    </source>
</evidence>
<protein>
    <submittedName>
        <fullName evidence="1">Uncharacterized protein</fullName>
    </submittedName>
</protein>
<comment type="caution">
    <text evidence="1">The sequence shown here is derived from an EMBL/GenBank/DDBJ whole genome shotgun (WGS) entry which is preliminary data.</text>
</comment>
<gene>
    <name evidence="1" type="ORF">Fcan01_18296</name>
</gene>
<accession>A0A226DR59</accession>
<dbReference type="EMBL" id="LNIX01000014">
    <property type="protein sequence ID" value="OXA47157.1"/>
    <property type="molecule type" value="Genomic_DNA"/>
</dbReference>
<organism evidence="1 2">
    <name type="scientific">Folsomia candida</name>
    <name type="common">Springtail</name>
    <dbReference type="NCBI Taxonomy" id="158441"/>
    <lineage>
        <taxon>Eukaryota</taxon>
        <taxon>Metazoa</taxon>
        <taxon>Ecdysozoa</taxon>
        <taxon>Arthropoda</taxon>
        <taxon>Hexapoda</taxon>
        <taxon>Collembola</taxon>
        <taxon>Entomobryomorpha</taxon>
        <taxon>Isotomoidea</taxon>
        <taxon>Isotomidae</taxon>
        <taxon>Proisotominae</taxon>
        <taxon>Folsomia</taxon>
    </lineage>
</organism>
<reference evidence="1 2" key="1">
    <citation type="submission" date="2015-12" db="EMBL/GenBank/DDBJ databases">
        <title>The genome of Folsomia candida.</title>
        <authorList>
            <person name="Faddeeva A."/>
            <person name="Derks M.F."/>
            <person name="Anvar Y."/>
            <person name="Smit S."/>
            <person name="Van Straalen N."/>
            <person name="Roelofs D."/>
        </authorList>
    </citation>
    <scope>NUCLEOTIDE SEQUENCE [LARGE SCALE GENOMIC DNA]</scope>
    <source>
        <strain evidence="1 2">VU population</strain>
        <tissue evidence="1">Whole body</tissue>
    </source>
</reference>
<feature type="non-terminal residue" evidence="1">
    <location>
        <position position="129"/>
    </location>
</feature>
<sequence>MMPVLEAATCQDCVQNAGGFWSIRTDGSSNCFSAFDPPAEFFRIIISTLVGCSSLVMTPTSPPPLECDDGFFTAYWRELGDKARRFCGVFLGVRSTPWIFFREELRRWGMSLVTTTTPPPMVCEDVFIT</sequence>